<accession>A0A0F9R863</accession>
<sequence>MNEETQPVINIEAALVNVQRGDVMIIKYPDTVINSSDLKPVNKELLAKRIRDMLLVNGVDIPVLVFPHSWDIIMVEKGEVKKWQDKCWFCRKDKTDSFDGEFDTYLHLDCLRDTLRDNPDHPEAKHMKYLLEDGHGWEPRKDEEEKND</sequence>
<proteinExistence type="predicted"/>
<gene>
    <name evidence="1" type="ORF">LCGC14_1004360</name>
</gene>
<dbReference type="AlphaFoldDB" id="A0A0F9R863"/>
<protein>
    <submittedName>
        <fullName evidence="1">Uncharacterized protein</fullName>
    </submittedName>
</protein>
<name>A0A0F9R863_9ZZZZ</name>
<organism evidence="1">
    <name type="scientific">marine sediment metagenome</name>
    <dbReference type="NCBI Taxonomy" id="412755"/>
    <lineage>
        <taxon>unclassified sequences</taxon>
        <taxon>metagenomes</taxon>
        <taxon>ecological metagenomes</taxon>
    </lineage>
</organism>
<reference evidence="1" key="1">
    <citation type="journal article" date="2015" name="Nature">
        <title>Complex archaea that bridge the gap between prokaryotes and eukaryotes.</title>
        <authorList>
            <person name="Spang A."/>
            <person name="Saw J.H."/>
            <person name="Jorgensen S.L."/>
            <person name="Zaremba-Niedzwiedzka K."/>
            <person name="Martijn J."/>
            <person name="Lind A.E."/>
            <person name="van Eijk R."/>
            <person name="Schleper C."/>
            <person name="Guy L."/>
            <person name="Ettema T.J."/>
        </authorList>
    </citation>
    <scope>NUCLEOTIDE SEQUENCE</scope>
</reference>
<evidence type="ECO:0000313" key="1">
    <source>
        <dbReference type="EMBL" id="KKN13628.1"/>
    </source>
</evidence>
<dbReference type="EMBL" id="LAZR01003901">
    <property type="protein sequence ID" value="KKN13628.1"/>
    <property type="molecule type" value="Genomic_DNA"/>
</dbReference>
<comment type="caution">
    <text evidence="1">The sequence shown here is derived from an EMBL/GenBank/DDBJ whole genome shotgun (WGS) entry which is preliminary data.</text>
</comment>